<dbReference type="InterPro" id="IPR025048">
    <property type="entry name" value="DUF3987"/>
</dbReference>
<reference evidence="1 2" key="1">
    <citation type="submission" date="2016-12" db="EMBL/GenBank/DDBJ databases">
        <title>Comparative genomics of Bartonella apis.</title>
        <authorList>
            <person name="Engel P."/>
        </authorList>
    </citation>
    <scope>NUCLEOTIDE SEQUENCE [LARGE SCALE GENOMIC DNA]</scope>
    <source>
        <strain evidence="1 2">PEB0149</strain>
    </source>
</reference>
<dbReference type="AlphaFoldDB" id="A0A1R0FAA5"/>
<dbReference type="RefSeq" id="WP_075869072.1">
    <property type="nucleotide sequence ID" value="NZ_LXYT01000001.1"/>
</dbReference>
<organism evidence="1 2">
    <name type="scientific">Bartonella apis</name>
    <dbReference type="NCBI Taxonomy" id="1686310"/>
    <lineage>
        <taxon>Bacteria</taxon>
        <taxon>Pseudomonadati</taxon>
        <taxon>Pseudomonadota</taxon>
        <taxon>Alphaproteobacteria</taxon>
        <taxon>Hyphomicrobiales</taxon>
        <taxon>Bartonellaceae</taxon>
        <taxon>Bartonella</taxon>
    </lineage>
</organism>
<comment type="caution">
    <text evidence="1">The sequence shown here is derived from an EMBL/GenBank/DDBJ whole genome shotgun (WGS) entry which is preliminary data.</text>
</comment>
<dbReference type="EMBL" id="LXYT01000001">
    <property type="protein sequence ID" value="OLY43907.1"/>
    <property type="molecule type" value="Genomic_DNA"/>
</dbReference>
<keyword evidence="2" id="KW-1185">Reference proteome</keyword>
<proteinExistence type="predicted"/>
<protein>
    <recommendedName>
        <fullName evidence="3">DNA primase/helicase</fullName>
    </recommendedName>
</protein>
<dbReference type="Pfam" id="PF13148">
    <property type="entry name" value="DUF3987"/>
    <property type="match status" value="1"/>
</dbReference>
<evidence type="ECO:0000313" key="1">
    <source>
        <dbReference type="EMBL" id="OLY43907.1"/>
    </source>
</evidence>
<evidence type="ECO:0000313" key="2">
    <source>
        <dbReference type="Proteomes" id="UP000187344"/>
    </source>
</evidence>
<name>A0A1R0FAA5_9HYPH</name>
<evidence type="ECO:0008006" key="3">
    <source>
        <dbReference type="Google" id="ProtNLM"/>
    </source>
</evidence>
<dbReference type="OrthoDB" id="5453446at2"/>
<gene>
    <name evidence="1" type="ORF">PEB0149_013490</name>
</gene>
<sequence length="508" mass="56892">MSESITIPKIEELPFHDNSNREWQKIKPIASSLPAVEPFKEIMLPDALSSYVYDVADRQQSPADFVAVSCLCGLAAVVGNGVRVSPKQHDDWRIVPNLWGAVIGRPSAMKSPAMQSALAPIFAIQDDMRKEWQESQKQASIDDVLKALDEKDKKKKAVQAFKGGDREAARALLADSVVDDDDKIPCPRLVVNDATVEKLGELLNENQRGLLLIRDELAGFLVKMEGDDYQSDRAFYLEAFNGDGQFTYDRIGRGTVHIQNATISMIGGIQPSRIAPIVNNAMTGKGDDGLVQRLQLAVWPDDVHDWQWTDRLPDKEARRAYEAVFRNLHDNPLGTPENPLVMHFSSSAQLMFREWMEDIQAEARSGKVSSVMESHMLKMPKTVASLALIFELVEGGRFEIGDLATATALVWAEYLVSHAKRLYSAGQTMAEDGAKLIIERRHELPDLFTVRDIHQKRWARLTDREAVLSAIEILTDANYCREVEASPDRSRGRPTVQYEWNPVLDGRG</sequence>
<accession>A0A1R0FAA5</accession>
<dbReference type="Proteomes" id="UP000187344">
    <property type="component" value="Unassembled WGS sequence"/>
</dbReference>